<sequence length="166" mass="18892">MTTASRSQTPALPARGIYRFLHSIFGVRVDPPLFAMLSRHRHFHYLVREVIRSPLTSPAMIRKTLLSPRLTSGIDSQERMRRADFQQQPLAEMIVSICSDVAGIYCMQDAFEKMTPADRSDLIGRLLAHGEDTIARICACKAGSYWIDTVLYCHSRDDFRAPPDFF</sequence>
<evidence type="ECO:0000313" key="2">
    <source>
        <dbReference type="Proteomes" id="UP000041254"/>
    </source>
</evidence>
<reference evidence="1 2" key="1">
    <citation type="submission" date="2014-11" db="EMBL/GenBank/DDBJ databases">
        <authorList>
            <person name="Zhu J."/>
            <person name="Qi W."/>
            <person name="Song R."/>
        </authorList>
    </citation>
    <scope>NUCLEOTIDE SEQUENCE [LARGE SCALE GENOMIC DNA]</scope>
</reference>
<protein>
    <submittedName>
        <fullName evidence="1">Uncharacterized protein</fullName>
    </submittedName>
</protein>
<gene>
    <name evidence="1" type="ORF">Vbra_11956</name>
</gene>
<organism evidence="1 2">
    <name type="scientific">Vitrella brassicaformis (strain CCMP3155)</name>
    <dbReference type="NCBI Taxonomy" id="1169540"/>
    <lineage>
        <taxon>Eukaryota</taxon>
        <taxon>Sar</taxon>
        <taxon>Alveolata</taxon>
        <taxon>Colpodellida</taxon>
        <taxon>Vitrellaceae</taxon>
        <taxon>Vitrella</taxon>
    </lineage>
</organism>
<accession>A0A0G4EG85</accession>
<keyword evidence="2" id="KW-1185">Reference proteome</keyword>
<dbReference type="PhylomeDB" id="A0A0G4EG85"/>
<proteinExistence type="predicted"/>
<evidence type="ECO:0000313" key="1">
    <source>
        <dbReference type="EMBL" id="CEL95526.1"/>
    </source>
</evidence>
<dbReference type="AlphaFoldDB" id="A0A0G4EG85"/>
<dbReference type="EMBL" id="CDMY01000228">
    <property type="protein sequence ID" value="CEL95526.1"/>
    <property type="molecule type" value="Genomic_DNA"/>
</dbReference>
<dbReference type="VEuPathDB" id="CryptoDB:Vbra_11956"/>
<name>A0A0G4EG85_VITBC</name>
<dbReference type="Proteomes" id="UP000041254">
    <property type="component" value="Unassembled WGS sequence"/>
</dbReference>
<dbReference type="InParanoid" id="A0A0G4EG85"/>